<organism evidence="1 2">
    <name type="scientific">Trichinella pseudospiralis</name>
    <name type="common">Parasitic roundworm</name>
    <dbReference type="NCBI Taxonomy" id="6337"/>
    <lineage>
        <taxon>Eukaryota</taxon>
        <taxon>Metazoa</taxon>
        <taxon>Ecdysozoa</taxon>
        <taxon>Nematoda</taxon>
        <taxon>Enoplea</taxon>
        <taxon>Dorylaimia</taxon>
        <taxon>Trichinellida</taxon>
        <taxon>Trichinellidae</taxon>
        <taxon>Trichinella</taxon>
    </lineage>
</organism>
<dbReference type="Proteomes" id="UP000054995">
    <property type="component" value="Unassembled WGS sequence"/>
</dbReference>
<evidence type="ECO:0000313" key="1">
    <source>
        <dbReference type="EMBL" id="KRY90146.1"/>
    </source>
</evidence>
<sequence length="80" mass="9116">MKSKPNGALRCKNNDFMKVYCAVISSKVCLLRLDAESRFTVQKYANLHSVDNIVGSIDVEEFLCKRHLVSCYNRRQMAAS</sequence>
<protein>
    <submittedName>
        <fullName evidence="1">Uncharacterized protein</fullName>
    </submittedName>
</protein>
<dbReference type="EMBL" id="JYDT01000024">
    <property type="protein sequence ID" value="KRY90146.1"/>
    <property type="molecule type" value="Genomic_DNA"/>
</dbReference>
<evidence type="ECO:0000313" key="2">
    <source>
        <dbReference type="Proteomes" id="UP000054995"/>
    </source>
</evidence>
<dbReference type="AlphaFoldDB" id="A0A0V1FW03"/>
<comment type="caution">
    <text evidence="1">The sequence shown here is derived from an EMBL/GenBank/DDBJ whole genome shotgun (WGS) entry which is preliminary data.</text>
</comment>
<accession>A0A0V1FW03</accession>
<name>A0A0V1FW03_TRIPS</name>
<gene>
    <name evidence="1" type="ORF">T4D_1428</name>
</gene>
<proteinExistence type="predicted"/>
<reference evidence="1 2" key="1">
    <citation type="submission" date="2015-01" db="EMBL/GenBank/DDBJ databases">
        <title>Evolution of Trichinella species and genotypes.</title>
        <authorList>
            <person name="Korhonen P.K."/>
            <person name="Edoardo P."/>
            <person name="Giuseppe L.R."/>
            <person name="Gasser R.B."/>
        </authorList>
    </citation>
    <scope>NUCLEOTIDE SEQUENCE [LARGE SCALE GENOMIC DNA]</scope>
    <source>
        <strain evidence="1">ISS470</strain>
    </source>
</reference>
<keyword evidence="2" id="KW-1185">Reference proteome</keyword>